<organism evidence="7 8">
    <name type="scientific">Rhodopila globiformis</name>
    <name type="common">Rhodopseudomonas globiformis</name>
    <dbReference type="NCBI Taxonomy" id="1071"/>
    <lineage>
        <taxon>Bacteria</taxon>
        <taxon>Pseudomonadati</taxon>
        <taxon>Pseudomonadota</taxon>
        <taxon>Alphaproteobacteria</taxon>
        <taxon>Acetobacterales</taxon>
        <taxon>Acetobacteraceae</taxon>
        <taxon>Rhodopila</taxon>
    </lineage>
</organism>
<dbReference type="Gene3D" id="3.60.130.10">
    <property type="entry name" value="Clavaminate synthase-like"/>
    <property type="match status" value="1"/>
</dbReference>
<keyword evidence="5" id="KW-0408">Iron</keyword>
<evidence type="ECO:0000256" key="3">
    <source>
        <dbReference type="ARBA" id="ARBA00022964"/>
    </source>
</evidence>
<accession>A0A2S6MYC5</accession>
<evidence type="ECO:0000259" key="6">
    <source>
        <dbReference type="Pfam" id="PF02668"/>
    </source>
</evidence>
<dbReference type="SUPFAM" id="SSF51197">
    <property type="entry name" value="Clavaminate synthase-like"/>
    <property type="match status" value="1"/>
</dbReference>
<protein>
    <submittedName>
        <fullName evidence="7">2,4-dichlorophenoxyacetate dioxygenase</fullName>
    </submittedName>
</protein>
<reference evidence="7 8" key="1">
    <citation type="journal article" date="2018" name="Arch. Microbiol.">
        <title>New insights into the metabolic potential of the phototrophic purple bacterium Rhodopila globiformis DSM 161(T) from its draft genome sequence and evidence for a vanadium-dependent nitrogenase.</title>
        <authorList>
            <person name="Imhoff J.F."/>
            <person name="Rahn T."/>
            <person name="Kunzel S."/>
            <person name="Neulinger S.C."/>
        </authorList>
    </citation>
    <scope>NUCLEOTIDE SEQUENCE [LARGE SCALE GENOMIC DNA]</scope>
    <source>
        <strain evidence="7 8">DSM 161</strain>
    </source>
</reference>
<dbReference type="GO" id="GO:0016706">
    <property type="term" value="F:2-oxoglutarate-dependent dioxygenase activity"/>
    <property type="evidence" value="ECO:0007669"/>
    <property type="project" value="UniProtKB-ARBA"/>
</dbReference>
<dbReference type="InterPro" id="IPR003819">
    <property type="entry name" value="TauD/TfdA-like"/>
</dbReference>
<dbReference type="PANTHER" id="PTHR43779:SF3">
    <property type="entry name" value="(3R)-3-[(CARBOXYMETHYL)AMINO]FATTY ACID OXYGENASE_DECARBOXYLASE"/>
    <property type="match status" value="1"/>
</dbReference>
<dbReference type="GO" id="GO:0046872">
    <property type="term" value="F:metal ion binding"/>
    <property type="evidence" value="ECO:0007669"/>
    <property type="project" value="UniProtKB-KW"/>
</dbReference>
<keyword evidence="3 7" id="KW-0223">Dioxygenase</keyword>
<evidence type="ECO:0000313" key="8">
    <source>
        <dbReference type="Proteomes" id="UP000239724"/>
    </source>
</evidence>
<keyword evidence="8" id="KW-1185">Reference proteome</keyword>
<keyword evidence="2" id="KW-0479">Metal-binding</keyword>
<dbReference type="InterPro" id="IPR051178">
    <property type="entry name" value="TfdA_dioxygenase"/>
</dbReference>
<evidence type="ECO:0000256" key="4">
    <source>
        <dbReference type="ARBA" id="ARBA00023002"/>
    </source>
</evidence>
<dbReference type="PANTHER" id="PTHR43779">
    <property type="entry name" value="DIOXYGENASE RV0097-RELATED"/>
    <property type="match status" value="1"/>
</dbReference>
<evidence type="ECO:0000256" key="2">
    <source>
        <dbReference type="ARBA" id="ARBA00022723"/>
    </source>
</evidence>
<dbReference type="OrthoDB" id="7346227at2"/>
<gene>
    <name evidence="7" type="ORF">CCS01_27895</name>
</gene>
<dbReference type="Pfam" id="PF02668">
    <property type="entry name" value="TauD"/>
    <property type="match status" value="1"/>
</dbReference>
<sequence length="295" mass="33549">MAITINDLTTHGFAGEVSGIDITQPLTPAQAAELEAGMDRFGVLVYHDQHLTDEQQKAFSRNFGNLEQTAGGNITKAADRRLDPEMADVSNLDVDHKPLERDDRRRLFNLGNQLWHSDSSFRAIPAKYSILSGRIVVDTGGNTEFADMRAAYDALDARTKAEIEDLVCEHSLIFSRGTLGFTELSEDEKRMFTPVRQRLVRTHPVTGRKSLYLSSHIGTIVGWPMPEARAFIRDLAEHATQRQFTYSHKWRQWDLVMWDNRVTMHRVRRFDDTQVRDMRRTTVAGDSMTAEQLAA</sequence>
<dbReference type="Proteomes" id="UP000239724">
    <property type="component" value="Unassembled WGS sequence"/>
</dbReference>
<dbReference type="RefSeq" id="WP_104522102.1">
    <property type="nucleotide sequence ID" value="NZ_NHRY01000260.1"/>
</dbReference>
<evidence type="ECO:0000313" key="7">
    <source>
        <dbReference type="EMBL" id="PPQ27373.1"/>
    </source>
</evidence>
<proteinExistence type="inferred from homology"/>
<keyword evidence="4" id="KW-0560">Oxidoreductase</keyword>
<name>A0A2S6MYC5_RHOGL</name>
<dbReference type="AlphaFoldDB" id="A0A2S6MYC5"/>
<feature type="domain" description="TauD/TfdA-like" evidence="6">
    <location>
        <begin position="6"/>
        <end position="282"/>
    </location>
</feature>
<dbReference type="InterPro" id="IPR042098">
    <property type="entry name" value="TauD-like_sf"/>
</dbReference>
<evidence type="ECO:0000256" key="5">
    <source>
        <dbReference type="ARBA" id="ARBA00023004"/>
    </source>
</evidence>
<comment type="caution">
    <text evidence="7">The sequence shown here is derived from an EMBL/GenBank/DDBJ whole genome shotgun (WGS) entry which is preliminary data.</text>
</comment>
<dbReference type="EMBL" id="NHRY01000260">
    <property type="protein sequence ID" value="PPQ27373.1"/>
    <property type="molecule type" value="Genomic_DNA"/>
</dbReference>
<comment type="similarity">
    <text evidence="1">Belongs to the TfdA dioxygenase family.</text>
</comment>
<evidence type="ECO:0000256" key="1">
    <source>
        <dbReference type="ARBA" id="ARBA00005896"/>
    </source>
</evidence>